<dbReference type="Proteomes" id="UP000045706">
    <property type="component" value="Unassembled WGS sequence"/>
</dbReference>
<feature type="compositionally biased region" description="Acidic residues" evidence="1">
    <location>
        <begin position="615"/>
        <end position="625"/>
    </location>
</feature>
<dbReference type="EMBL" id="CVQI01028557">
    <property type="protein sequence ID" value="CRK36069.1"/>
    <property type="molecule type" value="Genomic_DNA"/>
</dbReference>
<feature type="non-terminal residue" evidence="3">
    <location>
        <position position="1"/>
    </location>
</feature>
<reference evidence="4" key="1">
    <citation type="submission" date="2015-05" db="EMBL/GenBank/DDBJ databases">
        <authorList>
            <person name="Fogelqvist Johan"/>
        </authorList>
    </citation>
    <scope>NUCLEOTIDE SEQUENCE [LARGE SCALE GENOMIC DNA]</scope>
</reference>
<evidence type="ECO:0000259" key="2">
    <source>
        <dbReference type="SMART" id="SM00382"/>
    </source>
</evidence>
<sequence>SIPVASMETQEAMPISSLEVAGPSSTTETVTPGSTPHPQLKADHKSDAVPAQDKKNTTGKQKKDAKRCSKKHKKKTKKRGKQTSVMEDTSSSSDSDDDPSVEDSSTLDDETSSSDDLTSHKARARRDIRDDNARKRFAKRAKKAAKKAKGKTKVEASGSDVSAAGSDSDAKPNNGNLDDDDDGGDDDAVPQELTAGQLQIITAAVSQVLALQSRPTQGSLPAPSGYGNVVSGQAFFNPPVPTGGPPLGNLPPPGRGSANRTTKFPLVTKPSGPGGADDRKKHPHKTESGVPTRLEYKRVDQVWDNTIHNFKLQSTAEGSSDSQYDAFVLQIRRVFDFEGKYKSTTVDVKSKLLRECLQDVIGNIKGVSLVDNTPRLDPNLLFLYLDDLRAYSKELKDSEPFGETKRARQKAQKHNNEKRRHLKVLLAYLDKDYAQVKKSLYPMLENGLITFELLWALWKPNTLAYTATYGSEDEPRVFKVEAAEKHSSFVKGDFYYIDGKYFEYDGKQFGYGSFAEEVSDFRGARKITSLNCYPLKYHKNEQKVREHLISRGKKFVQLGGVQYKCHEGMAYYKKKKNTIKINVNGRIMVDPSIHRRCNPNYPVPMVRVKDHDLVSESESDNEDAESGCGCVSETESDKGEKSSANDSDGGKTDEYVKKVYKDQNGQLRIMRVPKELVEEQPTIRELDVVESKPGQMTDATASDAKLEFSDEQYLLASPVVLGFSFGEKMWLEFSVSGVKDIKWNEEAYESLVLQEKPKAIVKALVETHRYHGVESIDDVIQGKGKGLVAVLHGPPGTGKTLTAEGISELLKCPLYMVSAGELGTDSRFLETELQKILDICHAWGAILLLDEADVFLEKRNMHDIHRNALVSIFLRQLEYFQGILFLTTNRVETFDDAFQSRIHVALRYDKLSVKAKRAIFQIFIERARTIDKVAATAFTEEDFDYLTKFDLNGRQIKNTIRTAQALATNKKEALSMLHIKDVLEVQRSFEQDLKGGTGYEDAMRAYQ</sequence>
<dbReference type="SMART" id="SM00382">
    <property type="entry name" value="AAA"/>
    <property type="match status" value="1"/>
</dbReference>
<feature type="compositionally biased region" description="Acidic residues" evidence="1">
    <location>
        <begin position="177"/>
        <end position="189"/>
    </location>
</feature>
<evidence type="ECO:0000313" key="4">
    <source>
        <dbReference type="Proteomes" id="UP000045706"/>
    </source>
</evidence>
<protein>
    <recommendedName>
        <fullName evidence="2">AAA+ ATPase domain-containing protein</fullName>
    </recommendedName>
</protein>
<dbReference type="Gene3D" id="3.40.50.300">
    <property type="entry name" value="P-loop containing nucleotide triphosphate hydrolases"/>
    <property type="match status" value="1"/>
</dbReference>
<gene>
    <name evidence="3" type="ORF">BN1723_015055</name>
</gene>
<dbReference type="AlphaFoldDB" id="A0A0G4MPF2"/>
<feature type="compositionally biased region" description="Basic residues" evidence="1">
    <location>
        <begin position="135"/>
        <end position="151"/>
    </location>
</feature>
<feature type="compositionally biased region" description="Pro residues" evidence="1">
    <location>
        <begin position="238"/>
        <end position="254"/>
    </location>
</feature>
<accession>A0A0G4MPF2</accession>
<feature type="compositionally biased region" description="Basic and acidic residues" evidence="1">
    <location>
        <begin position="40"/>
        <end position="56"/>
    </location>
</feature>
<dbReference type="Pfam" id="PF22942">
    <property type="entry name" value="DUF7025"/>
    <property type="match status" value="1"/>
</dbReference>
<name>A0A0G4MPF2_VERLO</name>
<dbReference type="InterPro" id="IPR003593">
    <property type="entry name" value="AAA+_ATPase"/>
</dbReference>
<dbReference type="CDD" id="cd19481">
    <property type="entry name" value="RecA-like_protease"/>
    <property type="match status" value="1"/>
</dbReference>
<dbReference type="GO" id="GO:0016887">
    <property type="term" value="F:ATP hydrolysis activity"/>
    <property type="evidence" value="ECO:0007669"/>
    <property type="project" value="InterPro"/>
</dbReference>
<feature type="region of interest" description="Disordered" evidence="1">
    <location>
        <begin position="1"/>
        <end position="194"/>
    </location>
</feature>
<feature type="compositionally biased region" description="Polar residues" evidence="1">
    <location>
        <begin position="23"/>
        <end position="37"/>
    </location>
</feature>
<dbReference type="SUPFAM" id="SSF52540">
    <property type="entry name" value="P-loop containing nucleoside triphosphate hydrolases"/>
    <property type="match status" value="1"/>
</dbReference>
<feature type="compositionally biased region" description="Acidic residues" evidence="1">
    <location>
        <begin position="94"/>
        <end position="113"/>
    </location>
</feature>
<feature type="compositionally biased region" description="Low complexity" evidence="1">
    <location>
        <begin position="156"/>
        <end position="167"/>
    </location>
</feature>
<proteinExistence type="predicted"/>
<organism evidence="3 4">
    <name type="scientific">Verticillium longisporum</name>
    <name type="common">Verticillium dahliae var. longisporum</name>
    <dbReference type="NCBI Taxonomy" id="100787"/>
    <lineage>
        <taxon>Eukaryota</taxon>
        <taxon>Fungi</taxon>
        <taxon>Dikarya</taxon>
        <taxon>Ascomycota</taxon>
        <taxon>Pezizomycotina</taxon>
        <taxon>Sordariomycetes</taxon>
        <taxon>Hypocreomycetidae</taxon>
        <taxon>Glomerellales</taxon>
        <taxon>Plectosphaerellaceae</taxon>
        <taxon>Verticillium</taxon>
    </lineage>
</organism>
<dbReference type="GO" id="GO:0005524">
    <property type="term" value="F:ATP binding"/>
    <property type="evidence" value="ECO:0007669"/>
    <property type="project" value="InterPro"/>
</dbReference>
<feature type="region of interest" description="Disordered" evidence="1">
    <location>
        <begin position="613"/>
        <end position="655"/>
    </location>
</feature>
<feature type="compositionally biased region" description="Basic residues" evidence="1">
    <location>
        <begin position="63"/>
        <end position="81"/>
    </location>
</feature>
<feature type="region of interest" description="Disordered" evidence="1">
    <location>
        <begin position="236"/>
        <end position="289"/>
    </location>
</feature>
<dbReference type="PANTHER" id="PTHR46411:SF1">
    <property type="entry name" value="FAMILY ATPASE, PUTATIVE (AFU_ORTHOLOGUE AFUA_7G05752)-RELATED"/>
    <property type="match status" value="1"/>
</dbReference>
<dbReference type="InterPro" id="IPR027417">
    <property type="entry name" value="P-loop_NTPase"/>
</dbReference>
<dbReference type="PANTHER" id="PTHR46411">
    <property type="entry name" value="FAMILY ATPASE, PUTATIVE-RELATED"/>
    <property type="match status" value="1"/>
</dbReference>
<feature type="compositionally biased region" description="Basic and acidic residues" evidence="1">
    <location>
        <begin position="635"/>
        <end position="655"/>
    </location>
</feature>
<evidence type="ECO:0000313" key="3">
    <source>
        <dbReference type="EMBL" id="CRK36069.1"/>
    </source>
</evidence>
<dbReference type="InterPro" id="IPR054289">
    <property type="entry name" value="DUF7025"/>
</dbReference>
<dbReference type="Pfam" id="PF00004">
    <property type="entry name" value="AAA"/>
    <property type="match status" value="1"/>
</dbReference>
<feature type="compositionally biased region" description="Low complexity" evidence="1">
    <location>
        <begin position="83"/>
        <end position="93"/>
    </location>
</feature>
<evidence type="ECO:0000256" key="1">
    <source>
        <dbReference type="SAM" id="MobiDB-lite"/>
    </source>
</evidence>
<feature type="compositionally biased region" description="Basic and acidic residues" evidence="1">
    <location>
        <begin position="125"/>
        <end position="134"/>
    </location>
</feature>
<feature type="domain" description="AAA+ ATPase" evidence="2">
    <location>
        <begin position="785"/>
        <end position="909"/>
    </location>
</feature>
<dbReference type="InterPro" id="IPR003959">
    <property type="entry name" value="ATPase_AAA_core"/>
</dbReference>